<dbReference type="InterPro" id="IPR011990">
    <property type="entry name" value="TPR-like_helical_dom_sf"/>
</dbReference>
<accession>K0KPR4</accession>
<comment type="caution">
    <text evidence="4">The sequence shown here is derived from an EMBL/GenBank/DDBJ whole genome shotgun (WGS) entry which is preliminary data.</text>
</comment>
<dbReference type="EMBL" id="CAIF01000068">
    <property type="protein sequence ID" value="CCH43158.1"/>
    <property type="molecule type" value="Genomic_DNA"/>
</dbReference>
<comment type="subcellular location">
    <subcellularLocation>
        <location evidence="1">Mitochondrion</location>
    </subcellularLocation>
</comment>
<keyword evidence="2" id="KW-0677">Repeat</keyword>
<dbReference type="PANTHER" id="PTHR47939:SF13">
    <property type="entry name" value="OS03G0201400 PROTEIN"/>
    <property type="match status" value="1"/>
</dbReference>
<dbReference type="InterPro" id="IPR050667">
    <property type="entry name" value="PPR-containing_protein"/>
</dbReference>
<dbReference type="InParanoid" id="K0KPR4"/>
<evidence type="ECO:0000256" key="3">
    <source>
        <dbReference type="PROSITE-ProRule" id="PRU00708"/>
    </source>
</evidence>
<protein>
    <submittedName>
        <fullName evidence="4">Pentatricopeptide repeat-containing protein</fullName>
    </submittedName>
</protein>
<dbReference type="Gene3D" id="1.25.40.10">
    <property type="entry name" value="Tetratricopeptide repeat domain"/>
    <property type="match status" value="3"/>
</dbReference>
<dbReference type="InterPro" id="IPR002885">
    <property type="entry name" value="PPR_rpt"/>
</dbReference>
<organism evidence="4 5">
    <name type="scientific">Wickerhamomyces ciferrii (strain ATCC 14091 / BCRC 22168 / CBS 111 / JCM 3599 / NBRC 0793 / NRRL Y-1031 F-60-10)</name>
    <name type="common">Yeast</name>
    <name type="synonym">Pichia ciferrii</name>
    <dbReference type="NCBI Taxonomy" id="1206466"/>
    <lineage>
        <taxon>Eukaryota</taxon>
        <taxon>Fungi</taxon>
        <taxon>Dikarya</taxon>
        <taxon>Ascomycota</taxon>
        <taxon>Saccharomycotina</taxon>
        <taxon>Saccharomycetes</taxon>
        <taxon>Phaffomycetales</taxon>
        <taxon>Wickerhamomycetaceae</taxon>
        <taxon>Wickerhamomyces</taxon>
    </lineage>
</organism>
<name>K0KPR4_WICCF</name>
<feature type="repeat" description="PPR" evidence="3">
    <location>
        <begin position="460"/>
        <end position="494"/>
    </location>
</feature>
<proteinExistence type="predicted"/>
<dbReference type="Proteomes" id="UP000009328">
    <property type="component" value="Unassembled WGS sequence"/>
</dbReference>
<dbReference type="PROSITE" id="PS51375">
    <property type="entry name" value="PPR"/>
    <property type="match status" value="2"/>
</dbReference>
<sequence>MLSCARLVRSRVVTNIVESGVSRYSGSLINRSNLINQLRFQHSESIISNELQNKDLKEGDDSIPERPKLTKYEQYTYNRNKRVAELKKISETYNSIDSKLIDTDYSRIFDELIDELSTFDVRDRSLLSTRRDFSPIIKKLLQTAIKSEDPHFTPEYVISRASEISVCDIVAFEDLSRFKLIKGDLSGVLELWVHYLEYKSMENLKAGGRYIKLFTQLAYYESCANEGKLPDLNILKTLLQGEEEKSLGLLFSVSQDILKDQPKRQKLLLKLINKTKFVNQKPNSLLFLNKAHEAAIQGNTKALEDVYKSVLESSEINEVPVDEQTLVSFMSFFNKVNQRQRTMDLWNDLIKSGINPSTEAWNELLEAVSKIGPFNQRLDQVESIYNQIPKKNDETTAKLIQVYSYLKKHDKIEELITDDLLTKSSIVQSYIQHLSVNNNLIKMEEIFDKFSQGSNSSAININTYNALLNGFIKSRDLNKASALLKSMTTNKIKPDVATYSMIIDLTMKSARRRGEIVNDELITALIQDMKKNGIQVNAYTLTSIIDGLGKDPTYSNTSTVLFNYLERKNLANHVSYVSMIANMLTYGKIDQAEEYIARMISKGYEVNIKYWNMFFDGFAKNQRIDKVKHYYQAFRESGKNGSYPGANKFTFYFLLKAANFGKDVEFANLIFQDIENAKFGGLSDSTKKVIGNLKKLEGIKIPQIVENQMVSN</sequence>
<reference evidence="4 5" key="1">
    <citation type="journal article" date="2012" name="Eukaryot. Cell">
        <title>Draft genome sequence of Wickerhamomyces ciferrii NRRL Y-1031 F-60-10.</title>
        <authorList>
            <person name="Schneider J."/>
            <person name="Andrea H."/>
            <person name="Blom J."/>
            <person name="Jaenicke S."/>
            <person name="Ruckert C."/>
            <person name="Schorsch C."/>
            <person name="Szczepanowski R."/>
            <person name="Farwick M."/>
            <person name="Goesmann A."/>
            <person name="Puhler A."/>
            <person name="Schaffer S."/>
            <person name="Tauch A."/>
            <person name="Kohler T."/>
            <person name="Brinkrolf K."/>
        </authorList>
    </citation>
    <scope>NUCLEOTIDE SEQUENCE [LARGE SCALE GENOMIC DNA]</scope>
    <source>
        <strain evidence="5">ATCC 14091 / BCRC 22168 / CBS 111 / JCM 3599 / NBRC 0793 / NRRL Y-1031 F-60-10</strain>
    </source>
</reference>
<dbReference type="eggNOG" id="KOG4197">
    <property type="taxonomic scope" value="Eukaryota"/>
</dbReference>
<dbReference type="NCBIfam" id="TIGR00756">
    <property type="entry name" value="PPR"/>
    <property type="match status" value="1"/>
</dbReference>
<evidence type="ECO:0000256" key="1">
    <source>
        <dbReference type="ARBA" id="ARBA00004173"/>
    </source>
</evidence>
<keyword evidence="5" id="KW-1185">Reference proteome</keyword>
<evidence type="ECO:0000313" key="4">
    <source>
        <dbReference type="EMBL" id="CCH43158.1"/>
    </source>
</evidence>
<dbReference type="STRING" id="1206466.K0KPR4"/>
<dbReference type="HOGENOM" id="CLU_387900_0_0_1"/>
<gene>
    <name evidence="4" type="ORF">BN7_2705</name>
</gene>
<evidence type="ECO:0000313" key="5">
    <source>
        <dbReference type="Proteomes" id="UP000009328"/>
    </source>
</evidence>
<dbReference type="PANTHER" id="PTHR47939">
    <property type="entry name" value="MEMBRANE-ASSOCIATED SALT-INDUCIBLE PROTEIN-LIKE"/>
    <property type="match status" value="1"/>
</dbReference>
<feature type="repeat" description="PPR" evidence="3">
    <location>
        <begin position="572"/>
        <end position="606"/>
    </location>
</feature>
<dbReference type="Pfam" id="PF01535">
    <property type="entry name" value="PPR"/>
    <property type="match status" value="1"/>
</dbReference>
<dbReference type="GO" id="GO:0005739">
    <property type="term" value="C:mitochondrion"/>
    <property type="evidence" value="ECO:0007669"/>
    <property type="project" value="UniProtKB-SubCell"/>
</dbReference>
<dbReference type="AlphaFoldDB" id="K0KPR4"/>
<dbReference type="Pfam" id="PF13041">
    <property type="entry name" value="PPR_2"/>
    <property type="match status" value="1"/>
</dbReference>
<evidence type="ECO:0000256" key="2">
    <source>
        <dbReference type="ARBA" id="ARBA00022737"/>
    </source>
</evidence>